<sequence length="320" mass="36077">MTEIQPSRLQNFPISWFAVVMGMTGFTIAWHRAETLFALPVKPSPILLGLTVAIFLVLAGFYLAKAIKYPDRVKAEFGHPVKLNFFPTISIGLILISIAVLPYSATISFGCWAVGAFLHLTFTLYVLSAWLHHTHFEVAHINPAWFIPIVGNILVPIAGVQHASPEISWFFFSIGLVFWVVLLTIIFYRMFFHHPLPAKLLPTLFILIAPPAVGFISWLQLTGEVDAFARILYYSAIFLTLMLMTQVRRFLRLEFFLSWWAYSFPMAAITIATFAMYHQLELAFFKGLGAVLLVLLTLLIVVLAGKTAQAVRRRAVCIED</sequence>
<accession>A0A1I4RMY1</accession>
<dbReference type="InterPro" id="IPR038665">
    <property type="entry name" value="Voltage-dep_anion_channel_sf"/>
</dbReference>
<evidence type="ECO:0000256" key="5">
    <source>
        <dbReference type="SAM" id="Phobius"/>
    </source>
</evidence>
<feature type="transmembrane region" description="Helical" evidence="5">
    <location>
        <begin position="167"/>
        <end position="188"/>
    </location>
</feature>
<comment type="subcellular location">
    <subcellularLocation>
        <location evidence="1">Membrane</location>
        <topology evidence="1">Multi-pass membrane protein</topology>
    </subcellularLocation>
</comment>
<dbReference type="EMBL" id="FOUR01000001">
    <property type="protein sequence ID" value="SFM53496.1"/>
    <property type="molecule type" value="Genomic_DNA"/>
</dbReference>
<dbReference type="CDD" id="cd09323">
    <property type="entry name" value="TDT_SLAC1_like"/>
    <property type="match status" value="1"/>
</dbReference>
<evidence type="ECO:0000256" key="1">
    <source>
        <dbReference type="ARBA" id="ARBA00004141"/>
    </source>
</evidence>
<dbReference type="Pfam" id="PF03595">
    <property type="entry name" value="SLAC1"/>
    <property type="match status" value="1"/>
</dbReference>
<dbReference type="InterPro" id="IPR052951">
    <property type="entry name" value="Tellurite_res_ion_channel"/>
</dbReference>
<keyword evidence="4 5" id="KW-0472">Membrane</keyword>
<dbReference type="AlphaFoldDB" id="A0A1I4RMY1"/>
<reference evidence="7" key="1">
    <citation type="submission" date="2016-10" db="EMBL/GenBank/DDBJ databases">
        <authorList>
            <person name="Varghese N."/>
            <person name="Submissions S."/>
        </authorList>
    </citation>
    <scope>NUCLEOTIDE SEQUENCE [LARGE SCALE GENOMIC DNA]</scope>
    <source>
        <strain evidence="7">CGMCC 1.6775</strain>
    </source>
</reference>
<evidence type="ECO:0000313" key="6">
    <source>
        <dbReference type="EMBL" id="SFM53496.1"/>
    </source>
</evidence>
<feature type="transmembrane region" description="Helical" evidence="5">
    <location>
        <begin position="283"/>
        <end position="304"/>
    </location>
</feature>
<evidence type="ECO:0000256" key="3">
    <source>
        <dbReference type="ARBA" id="ARBA00022989"/>
    </source>
</evidence>
<evidence type="ECO:0000256" key="4">
    <source>
        <dbReference type="ARBA" id="ARBA00023136"/>
    </source>
</evidence>
<feature type="transmembrane region" description="Helical" evidence="5">
    <location>
        <begin position="200"/>
        <end position="221"/>
    </location>
</feature>
<dbReference type="RefSeq" id="WP_091998435.1">
    <property type="nucleotide sequence ID" value="NZ_FOUR01000001.1"/>
</dbReference>
<evidence type="ECO:0000313" key="7">
    <source>
        <dbReference type="Proteomes" id="UP000199339"/>
    </source>
</evidence>
<feature type="transmembrane region" description="Helical" evidence="5">
    <location>
        <begin position="227"/>
        <end position="244"/>
    </location>
</feature>
<protein>
    <submittedName>
        <fullName evidence="6">Tellurite resistance protein</fullName>
    </submittedName>
</protein>
<feature type="transmembrane region" description="Helical" evidence="5">
    <location>
        <begin position="143"/>
        <end position="161"/>
    </location>
</feature>
<dbReference type="Proteomes" id="UP000199339">
    <property type="component" value="Unassembled WGS sequence"/>
</dbReference>
<dbReference type="PANTHER" id="PTHR37955:SF1">
    <property type="entry name" value="DEP DOMAIN-CONTAINING PROTEIN"/>
    <property type="match status" value="1"/>
</dbReference>
<feature type="transmembrane region" description="Helical" evidence="5">
    <location>
        <begin position="256"/>
        <end position="277"/>
    </location>
</feature>
<feature type="transmembrane region" description="Helical" evidence="5">
    <location>
        <begin position="85"/>
        <end position="106"/>
    </location>
</feature>
<dbReference type="GO" id="GO:0046583">
    <property type="term" value="F:monoatomic cation efflux transmembrane transporter activity"/>
    <property type="evidence" value="ECO:0007669"/>
    <property type="project" value="TreeGrafter"/>
</dbReference>
<proteinExistence type="predicted"/>
<gene>
    <name evidence="6" type="ORF">SAMN04487961_0608</name>
</gene>
<dbReference type="Gene3D" id="1.50.10.150">
    <property type="entry name" value="Voltage-dependent anion channel"/>
    <property type="match status" value="1"/>
</dbReference>
<organism evidence="6 7">
    <name type="scientific">Marinobacter pelagius</name>
    <dbReference type="NCBI Taxonomy" id="379482"/>
    <lineage>
        <taxon>Bacteria</taxon>
        <taxon>Pseudomonadati</taxon>
        <taxon>Pseudomonadota</taxon>
        <taxon>Gammaproteobacteria</taxon>
        <taxon>Pseudomonadales</taxon>
        <taxon>Marinobacteraceae</taxon>
        <taxon>Marinobacter</taxon>
    </lineage>
</organism>
<feature type="transmembrane region" description="Helical" evidence="5">
    <location>
        <begin position="112"/>
        <end position="131"/>
    </location>
</feature>
<dbReference type="InterPro" id="IPR004695">
    <property type="entry name" value="SLAC1/Mae1/Ssu1/TehA"/>
</dbReference>
<feature type="transmembrane region" description="Helical" evidence="5">
    <location>
        <begin position="45"/>
        <end position="64"/>
    </location>
</feature>
<dbReference type="OrthoDB" id="309023at2"/>
<dbReference type="PANTHER" id="PTHR37955">
    <property type="entry name" value="TELLURITE RESISTANCE PROTEIN TEHA"/>
    <property type="match status" value="1"/>
</dbReference>
<keyword evidence="7" id="KW-1185">Reference proteome</keyword>
<dbReference type="GO" id="GO:0005886">
    <property type="term" value="C:plasma membrane"/>
    <property type="evidence" value="ECO:0007669"/>
    <property type="project" value="TreeGrafter"/>
</dbReference>
<keyword evidence="2 5" id="KW-0812">Transmembrane</keyword>
<keyword evidence="3 5" id="KW-1133">Transmembrane helix</keyword>
<evidence type="ECO:0000256" key="2">
    <source>
        <dbReference type="ARBA" id="ARBA00022692"/>
    </source>
</evidence>
<feature type="transmembrane region" description="Helical" evidence="5">
    <location>
        <begin position="12"/>
        <end position="33"/>
    </location>
</feature>
<name>A0A1I4RMY1_9GAMM</name>